<feature type="domain" description="Toprim" evidence="1">
    <location>
        <begin position="10"/>
        <end position="99"/>
    </location>
</feature>
<gene>
    <name evidence="2" type="ORF">ACFQ24_02950</name>
</gene>
<dbReference type="Pfam" id="PF13362">
    <property type="entry name" value="Toprim_3"/>
    <property type="match status" value="1"/>
</dbReference>
<dbReference type="Gene3D" id="3.40.1360.10">
    <property type="match status" value="1"/>
</dbReference>
<dbReference type="InterPro" id="IPR006171">
    <property type="entry name" value="TOPRIM_dom"/>
</dbReference>
<evidence type="ECO:0000313" key="3">
    <source>
        <dbReference type="Proteomes" id="UP001597203"/>
    </source>
</evidence>
<name>A0ABW3NW30_9SPHN</name>
<dbReference type="Proteomes" id="UP001597203">
    <property type="component" value="Unassembled WGS sequence"/>
</dbReference>
<proteinExistence type="predicted"/>
<accession>A0ABW3NW30</accession>
<dbReference type="RefSeq" id="WP_380909026.1">
    <property type="nucleotide sequence ID" value="NZ_JBHTLS010000009.1"/>
</dbReference>
<protein>
    <submittedName>
        <fullName evidence="2">Toprim domain-containing protein</fullName>
    </submittedName>
</protein>
<dbReference type="CDD" id="cd01029">
    <property type="entry name" value="TOPRIM_primases"/>
    <property type="match status" value="1"/>
</dbReference>
<evidence type="ECO:0000313" key="2">
    <source>
        <dbReference type="EMBL" id="MFD1103874.1"/>
    </source>
</evidence>
<dbReference type="EMBL" id="JBHTLS010000009">
    <property type="protein sequence ID" value="MFD1103874.1"/>
    <property type="molecule type" value="Genomic_DNA"/>
</dbReference>
<sequence length="110" mass="12109">MQIQPAQNVLGLAEGIENAASASTLLGIPVWATLGAERFDRVAIPQSVKRLVLLADNDRTGRRAVAKAITRYMRPERQVLTIWPPAPFNDWNELHRAGGEVVVERARLAA</sequence>
<dbReference type="InterPro" id="IPR034154">
    <property type="entry name" value="TOPRIM_DnaG/twinkle"/>
</dbReference>
<keyword evidence="3" id="KW-1185">Reference proteome</keyword>
<reference evidence="3" key="1">
    <citation type="journal article" date="2019" name="Int. J. Syst. Evol. Microbiol.">
        <title>The Global Catalogue of Microorganisms (GCM) 10K type strain sequencing project: providing services to taxonomists for standard genome sequencing and annotation.</title>
        <authorList>
            <consortium name="The Broad Institute Genomics Platform"/>
            <consortium name="The Broad Institute Genome Sequencing Center for Infectious Disease"/>
            <person name="Wu L."/>
            <person name="Ma J."/>
        </authorList>
    </citation>
    <scope>NUCLEOTIDE SEQUENCE [LARGE SCALE GENOMIC DNA]</scope>
    <source>
        <strain evidence="3">CCUG 54329</strain>
    </source>
</reference>
<organism evidence="2 3">
    <name type="scientific">Sphingobium olei</name>
    <dbReference type="NCBI Taxonomy" id="420955"/>
    <lineage>
        <taxon>Bacteria</taxon>
        <taxon>Pseudomonadati</taxon>
        <taxon>Pseudomonadota</taxon>
        <taxon>Alphaproteobacteria</taxon>
        <taxon>Sphingomonadales</taxon>
        <taxon>Sphingomonadaceae</taxon>
        <taxon>Sphingobium</taxon>
    </lineage>
</organism>
<evidence type="ECO:0000259" key="1">
    <source>
        <dbReference type="Pfam" id="PF13362"/>
    </source>
</evidence>
<comment type="caution">
    <text evidence="2">The sequence shown here is derived from an EMBL/GenBank/DDBJ whole genome shotgun (WGS) entry which is preliminary data.</text>
</comment>